<dbReference type="EMBL" id="CAMPGE010026376">
    <property type="protein sequence ID" value="CAI2384065.1"/>
    <property type="molecule type" value="Genomic_DNA"/>
</dbReference>
<proteinExistence type="predicted"/>
<keyword evidence="1" id="KW-1133">Transmembrane helix</keyword>
<gene>
    <name evidence="3" type="ORF">ECRASSUSDP1_LOCUS25585</name>
</gene>
<feature type="transmembrane region" description="Helical" evidence="1">
    <location>
        <begin position="67"/>
        <end position="89"/>
    </location>
</feature>
<keyword evidence="1" id="KW-0472">Membrane</keyword>
<dbReference type="AlphaFoldDB" id="A0AAD2D931"/>
<dbReference type="Proteomes" id="UP001295684">
    <property type="component" value="Unassembled WGS sequence"/>
</dbReference>
<sequence length="97" mass="10932">MKPSYFLLFLRKLLFCVTLNVTAVSATQNSILGENFQPLKLINGFIHKMKGTGELVNTRYFPEIQEVVLGVYFTLLLTICILGIVVLVIDMMKGEYG</sequence>
<name>A0AAD2D931_EUPCR</name>
<evidence type="ECO:0000313" key="4">
    <source>
        <dbReference type="Proteomes" id="UP001295684"/>
    </source>
</evidence>
<keyword evidence="2" id="KW-0732">Signal</keyword>
<feature type="signal peptide" evidence="2">
    <location>
        <begin position="1"/>
        <end position="26"/>
    </location>
</feature>
<feature type="chain" id="PRO_5041927922" evidence="2">
    <location>
        <begin position="27"/>
        <end position="97"/>
    </location>
</feature>
<evidence type="ECO:0000256" key="1">
    <source>
        <dbReference type="SAM" id="Phobius"/>
    </source>
</evidence>
<keyword evidence="1" id="KW-0812">Transmembrane</keyword>
<accession>A0AAD2D931</accession>
<organism evidence="3 4">
    <name type="scientific">Euplotes crassus</name>
    <dbReference type="NCBI Taxonomy" id="5936"/>
    <lineage>
        <taxon>Eukaryota</taxon>
        <taxon>Sar</taxon>
        <taxon>Alveolata</taxon>
        <taxon>Ciliophora</taxon>
        <taxon>Intramacronucleata</taxon>
        <taxon>Spirotrichea</taxon>
        <taxon>Hypotrichia</taxon>
        <taxon>Euplotida</taxon>
        <taxon>Euplotidae</taxon>
        <taxon>Moneuplotes</taxon>
    </lineage>
</organism>
<keyword evidence="4" id="KW-1185">Reference proteome</keyword>
<evidence type="ECO:0000256" key="2">
    <source>
        <dbReference type="SAM" id="SignalP"/>
    </source>
</evidence>
<protein>
    <submittedName>
        <fullName evidence="3">Uncharacterized protein</fullName>
    </submittedName>
</protein>
<evidence type="ECO:0000313" key="3">
    <source>
        <dbReference type="EMBL" id="CAI2384065.1"/>
    </source>
</evidence>
<reference evidence="3" key="1">
    <citation type="submission" date="2023-07" db="EMBL/GenBank/DDBJ databases">
        <authorList>
            <consortium name="AG Swart"/>
            <person name="Singh M."/>
            <person name="Singh A."/>
            <person name="Seah K."/>
            <person name="Emmerich C."/>
        </authorList>
    </citation>
    <scope>NUCLEOTIDE SEQUENCE</scope>
    <source>
        <strain evidence="3">DP1</strain>
    </source>
</reference>
<comment type="caution">
    <text evidence="3">The sequence shown here is derived from an EMBL/GenBank/DDBJ whole genome shotgun (WGS) entry which is preliminary data.</text>
</comment>